<sequence length="226" mass="23747">MNHRKPRTSTVARTAVSISMAAGAGLVMTTTMASAATGPGISHDVATAVDLAHSRADRVHLSQFDETFRIHEYGPSIAVTANNRATAESVGCSPLAPCRSVALSFQIVTTSGRNARLINATNIGRSVNEHCPECQTFAGAYQFVVATPRAFTLGGSARSELAGLARRAAALRSSTLPVSRIRQSADDIARQIKAVLDREAARAPRGGGSDPGADFDPTVTMHRHVV</sequence>
<evidence type="ECO:0000313" key="3">
    <source>
        <dbReference type="EMBL" id="MDF3298672.1"/>
    </source>
</evidence>
<keyword evidence="2" id="KW-0732">Signal</keyword>
<name>A0ABT6A2H7_9ACTN</name>
<dbReference type="EMBL" id="JARJBB010000003">
    <property type="protein sequence ID" value="MDF3298672.1"/>
    <property type="molecule type" value="Genomic_DNA"/>
</dbReference>
<proteinExistence type="predicted"/>
<feature type="chain" id="PRO_5045643708" evidence="2">
    <location>
        <begin position="36"/>
        <end position="226"/>
    </location>
</feature>
<feature type="signal peptide" evidence="2">
    <location>
        <begin position="1"/>
        <end position="35"/>
    </location>
</feature>
<protein>
    <submittedName>
        <fullName evidence="3">Uncharacterized protein</fullName>
    </submittedName>
</protein>
<dbReference type="Proteomes" id="UP001221150">
    <property type="component" value="Unassembled WGS sequence"/>
</dbReference>
<evidence type="ECO:0000313" key="4">
    <source>
        <dbReference type="Proteomes" id="UP001221150"/>
    </source>
</evidence>
<organism evidence="3 4">
    <name type="scientific">Streptomyces tropicalis</name>
    <dbReference type="NCBI Taxonomy" id="3034234"/>
    <lineage>
        <taxon>Bacteria</taxon>
        <taxon>Bacillati</taxon>
        <taxon>Actinomycetota</taxon>
        <taxon>Actinomycetes</taxon>
        <taxon>Kitasatosporales</taxon>
        <taxon>Streptomycetaceae</taxon>
        <taxon>Streptomyces</taxon>
    </lineage>
</organism>
<feature type="region of interest" description="Disordered" evidence="1">
    <location>
        <begin position="199"/>
        <end position="219"/>
    </location>
</feature>
<gene>
    <name evidence="3" type="ORF">P3H78_08490</name>
</gene>
<keyword evidence="4" id="KW-1185">Reference proteome</keyword>
<dbReference type="RefSeq" id="WP_276108215.1">
    <property type="nucleotide sequence ID" value="NZ_JARJBB010000003.1"/>
</dbReference>
<accession>A0ABT6A2H7</accession>
<comment type="caution">
    <text evidence="3">The sequence shown here is derived from an EMBL/GenBank/DDBJ whole genome shotgun (WGS) entry which is preliminary data.</text>
</comment>
<evidence type="ECO:0000256" key="2">
    <source>
        <dbReference type="SAM" id="SignalP"/>
    </source>
</evidence>
<reference evidence="3 4" key="1">
    <citation type="submission" date="2023-03" db="EMBL/GenBank/DDBJ databases">
        <title>Draft genome sequence of Streptomyces sp. K1PA1 isolated from peat swamp forest in Thailand.</title>
        <authorList>
            <person name="Klaysubun C."/>
            <person name="Duangmal K."/>
        </authorList>
    </citation>
    <scope>NUCLEOTIDE SEQUENCE [LARGE SCALE GENOMIC DNA]</scope>
    <source>
        <strain evidence="3 4">K1PA1</strain>
    </source>
</reference>
<evidence type="ECO:0000256" key="1">
    <source>
        <dbReference type="SAM" id="MobiDB-lite"/>
    </source>
</evidence>